<sequence>MAKRSVIRKLQGKKGVQKRWNKWEDKREERKAQTKRATKARLAKKTAPQPDTDAEMPQPSEEGPSTSEATAQDNDGRPSSTPTPMTLQEIDVPSVDMLEIDVPFPSTPADDDQQAEPIQKLRFIYRPNSTRADLNSLERWTKLFYAHWQQLRSIDAARYPVRPKLHLLTAHVVPFARSHLWWGLISEQGMEHMHRMCNNLAGNYSHLGSQEKIVEKLVKHTTMLNALHDRGVENNKENEKYPDF</sequence>
<feature type="compositionally biased region" description="Basic residues" evidence="1">
    <location>
        <begin position="33"/>
        <end position="44"/>
    </location>
</feature>
<evidence type="ECO:0000313" key="3">
    <source>
        <dbReference type="Proteomes" id="UP001620626"/>
    </source>
</evidence>
<dbReference type="Proteomes" id="UP001620626">
    <property type="component" value="Unassembled WGS sequence"/>
</dbReference>
<accession>A0ABD2IWT6</accession>
<organism evidence="2 3">
    <name type="scientific">Heterodera trifolii</name>
    <dbReference type="NCBI Taxonomy" id="157864"/>
    <lineage>
        <taxon>Eukaryota</taxon>
        <taxon>Metazoa</taxon>
        <taxon>Ecdysozoa</taxon>
        <taxon>Nematoda</taxon>
        <taxon>Chromadorea</taxon>
        <taxon>Rhabditida</taxon>
        <taxon>Tylenchina</taxon>
        <taxon>Tylenchomorpha</taxon>
        <taxon>Tylenchoidea</taxon>
        <taxon>Heteroderidae</taxon>
        <taxon>Heteroderinae</taxon>
        <taxon>Heterodera</taxon>
    </lineage>
</organism>
<feature type="compositionally biased region" description="Basic residues" evidence="1">
    <location>
        <begin position="1"/>
        <end position="20"/>
    </location>
</feature>
<evidence type="ECO:0000256" key="1">
    <source>
        <dbReference type="SAM" id="MobiDB-lite"/>
    </source>
</evidence>
<protein>
    <submittedName>
        <fullName evidence="2">Uncharacterized protein</fullName>
    </submittedName>
</protein>
<proteinExistence type="predicted"/>
<feature type="region of interest" description="Disordered" evidence="1">
    <location>
        <begin position="1"/>
        <end position="87"/>
    </location>
</feature>
<feature type="compositionally biased region" description="Polar residues" evidence="1">
    <location>
        <begin position="63"/>
        <end position="86"/>
    </location>
</feature>
<reference evidence="2 3" key="1">
    <citation type="submission" date="2024-10" db="EMBL/GenBank/DDBJ databases">
        <authorList>
            <person name="Kim D."/>
        </authorList>
    </citation>
    <scope>NUCLEOTIDE SEQUENCE [LARGE SCALE GENOMIC DNA]</scope>
    <source>
        <strain evidence="2">BH-2024</strain>
    </source>
</reference>
<keyword evidence="3" id="KW-1185">Reference proteome</keyword>
<name>A0ABD2IWT6_9BILA</name>
<feature type="compositionally biased region" description="Basic and acidic residues" evidence="1">
    <location>
        <begin position="21"/>
        <end position="32"/>
    </location>
</feature>
<comment type="caution">
    <text evidence="2">The sequence shown here is derived from an EMBL/GenBank/DDBJ whole genome shotgun (WGS) entry which is preliminary data.</text>
</comment>
<dbReference type="AlphaFoldDB" id="A0ABD2IWT6"/>
<evidence type="ECO:0000313" key="2">
    <source>
        <dbReference type="EMBL" id="KAL3082105.1"/>
    </source>
</evidence>
<dbReference type="EMBL" id="JBICBT010001121">
    <property type="protein sequence ID" value="KAL3082105.1"/>
    <property type="molecule type" value="Genomic_DNA"/>
</dbReference>
<gene>
    <name evidence="2" type="ORF">niasHT_031134</name>
</gene>